<evidence type="ECO:0000259" key="1">
    <source>
        <dbReference type="Pfam" id="PF14111"/>
    </source>
</evidence>
<dbReference type="Gene3D" id="3.40.50.150">
    <property type="entry name" value="Vaccinia Virus protein VP39"/>
    <property type="match status" value="2"/>
</dbReference>
<dbReference type="EMBL" id="LRBV02000006">
    <property type="status" value="NOT_ANNOTATED_CDS"/>
    <property type="molecule type" value="Genomic_DNA"/>
</dbReference>
<proteinExistence type="predicted"/>
<protein>
    <recommendedName>
        <fullName evidence="1">DUF4283 domain-containing protein</fullName>
    </recommendedName>
</protein>
<sequence>MDGKSIQCHLGLGFGKVIVNLNHGLISTSASSSLVLHLLPISGSSSSSPSSFVLFFGTRVTSPLSGPVIVEDVIYENVDVDVRLLPSGDLIFRRLIFERTGSLVQSEALLAKEGSEKINQIERKKTSPSSKSKRRGPKKIIELSNQLKVYHSYLASAYHTGIISGFVLISSYMESVVSTGETVKTLIIGLGAGLLPMFLHECIHFLHIEMVELDPVILNLARDYFGFTEDKGLKGVLGWMVFFGGREMITNIGCLVVDGVLISIDHSILSEFVDAYQEWVDQVLEIYSIQNRDRWCGDNLLKDVNPEFYTITGDRDANCEEKEVPYVNLTKDNNRSKFAFAAKFLTKQVLNIEATGQTFKPLWKTRRSFQAQDVGNHVIIFVFETNNDAKRVLMDGPWRIDKHLVLFQRYESGRAISGLQFTHVPFWLQIHDLPVNKLNEETAENLGNIVGTAIHSQFKEDLMGYDFMRIRVNIDISRQLCRSQEEEEFFTVSVAKEFPLSTTSGTTVFGGVTTVDQGISNNLTVKEISDLVEHISVNPPVSNNFNPNIMVTPDSEILASHNSQKSFENVLQEIEESLTKFDKEDISNKGGSTLNSSICSLPENNTIIIGEDYSNIPAISKAEISAESVHIADGIQYVREIANSVEANEVSAFHGNGDTSCTSNYAPNENFMAYHVEGRGTTKVDIVIIDVDSSDSSSGLTCPAADFVEESFLQIVKDSLSEQGLFVINLVSRSSAVKDMVVSRMKAVFSHLFCLQLEEEVNEVLFALRSESCIGEGCFPEAALKLGKLLKFKHPEMSQRILDGTKKVRYLK</sequence>
<organism evidence="2 3">
    <name type="scientific">Quercus lobata</name>
    <name type="common">Valley oak</name>
    <dbReference type="NCBI Taxonomy" id="97700"/>
    <lineage>
        <taxon>Eukaryota</taxon>
        <taxon>Viridiplantae</taxon>
        <taxon>Streptophyta</taxon>
        <taxon>Embryophyta</taxon>
        <taxon>Tracheophyta</taxon>
        <taxon>Spermatophyta</taxon>
        <taxon>Magnoliopsida</taxon>
        <taxon>eudicotyledons</taxon>
        <taxon>Gunneridae</taxon>
        <taxon>Pentapetalae</taxon>
        <taxon>rosids</taxon>
        <taxon>fabids</taxon>
        <taxon>Fagales</taxon>
        <taxon>Fagaceae</taxon>
        <taxon>Quercus</taxon>
    </lineage>
</organism>
<dbReference type="InterPro" id="IPR029063">
    <property type="entry name" value="SAM-dependent_MTases_sf"/>
</dbReference>
<dbReference type="AlphaFoldDB" id="A0A7N2R6K6"/>
<feature type="domain" description="DUF4283" evidence="1">
    <location>
        <begin position="337"/>
        <end position="412"/>
    </location>
</feature>
<evidence type="ECO:0000313" key="2">
    <source>
        <dbReference type="EnsemblPlants" id="QL06p026526:mrna"/>
    </source>
</evidence>
<dbReference type="InterPro" id="IPR040256">
    <property type="entry name" value="At4g02000-like"/>
</dbReference>
<dbReference type="Gramene" id="QL06p026526:mrna">
    <property type="protein sequence ID" value="QL06p026526:mrna"/>
    <property type="gene ID" value="QL06p026526"/>
</dbReference>
<dbReference type="EnsemblPlants" id="QL06p026526:mrna">
    <property type="protein sequence ID" value="QL06p026526:mrna"/>
    <property type="gene ID" value="QL06p026526"/>
</dbReference>
<evidence type="ECO:0000313" key="3">
    <source>
        <dbReference type="Proteomes" id="UP000594261"/>
    </source>
</evidence>
<reference evidence="2" key="2">
    <citation type="submission" date="2021-01" db="UniProtKB">
        <authorList>
            <consortium name="EnsemblPlants"/>
        </authorList>
    </citation>
    <scope>IDENTIFICATION</scope>
</reference>
<dbReference type="PANTHER" id="PTHR31286:SF167">
    <property type="entry name" value="OS09G0268800 PROTEIN"/>
    <property type="match status" value="1"/>
</dbReference>
<accession>A0A7N2R6K6</accession>
<reference evidence="2 3" key="1">
    <citation type="journal article" date="2016" name="G3 (Bethesda)">
        <title>First Draft Assembly and Annotation of the Genome of a California Endemic Oak Quercus lobata Nee (Fagaceae).</title>
        <authorList>
            <person name="Sork V.L."/>
            <person name="Fitz-Gibbon S.T."/>
            <person name="Puiu D."/>
            <person name="Crepeau M."/>
            <person name="Gugger P.F."/>
            <person name="Sherman R."/>
            <person name="Stevens K."/>
            <person name="Langley C.H."/>
            <person name="Pellegrini M."/>
            <person name="Salzberg S.L."/>
        </authorList>
    </citation>
    <scope>NUCLEOTIDE SEQUENCE [LARGE SCALE GENOMIC DNA]</scope>
    <source>
        <strain evidence="2 3">cv. SW786</strain>
    </source>
</reference>
<dbReference type="Pfam" id="PF14111">
    <property type="entry name" value="DUF4283"/>
    <property type="match status" value="1"/>
</dbReference>
<dbReference type="Proteomes" id="UP000594261">
    <property type="component" value="Chromosome 6"/>
</dbReference>
<dbReference type="PANTHER" id="PTHR31286">
    <property type="entry name" value="GLYCINE-RICH CELL WALL STRUCTURAL PROTEIN 1.8-LIKE"/>
    <property type="match status" value="1"/>
</dbReference>
<dbReference type="SUPFAM" id="SSF53335">
    <property type="entry name" value="S-adenosyl-L-methionine-dependent methyltransferases"/>
    <property type="match status" value="2"/>
</dbReference>
<dbReference type="InParanoid" id="A0A7N2R6K6"/>
<name>A0A7N2R6K6_QUELO</name>
<dbReference type="InterPro" id="IPR025558">
    <property type="entry name" value="DUF4283"/>
</dbReference>
<keyword evidence="3" id="KW-1185">Reference proteome</keyword>